<dbReference type="GO" id="GO:0007165">
    <property type="term" value="P:signal transduction"/>
    <property type="evidence" value="ECO:0007669"/>
    <property type="project" value="InterPro"/>
</dbReference>
<gene>
    <name evidence="2" type="ORF">GPM918_LOCUS23881</name>
    <name evidence="3" type="ORF">SRO942_LOCUS23880</name>
</gene>
<evidence type="ECO:0000259" key="1">
    <source>
        <dbReference type="PROSITE" id="PS50104"/>
    </source>
</evidence>
<dbReference type="Proteomes" id="UP000663829">
    <property type="component" value="Unassembled WGS sequence"/>
</dbReference>
<dbReference type="AlphaFoldDB" id="A0A814WMJ8"/>
<organism evidence="2 4">
    <name type="scientific">Didymodactylos carnosus</name>
    <dbReference type="NCBI Taxonomy" id="1234261"/>
    <lineage>
        <taxon>Eukaryota</taxon>
        <taxon>Metazoa</taxon>
        <taxon>Spiralia</taxon>
        <taxon>Gnathifera</taxon>
        <taxon>Rotifera</taxon>
        <taxon>Eurotatoria</taxon>
        <taxon>Bdelloidea</taxon>
        <taxon>Philodinida</taxon>
        <taxon>Philodinidae</taxon>
        <taxon>Didymodactylos</taxon>
    </lineage>
</organism>
<dbReference type="Pfam" id="PF13676">
    <property type="entry name" value="TIR_2"/>
    <property type="match status" value="1"/>
</dbReference>
<comment type="caution">
    <text evidence="2">The sequence shown here is derived from an EMBL/GenBank/DDBJ whole genome shotgun (WGS) entry which is preliminary data.</text>
</comment>
<evidence type="ECO:0000313" key="4">
    <source>
        <dbReference type="Proteomes" id="UP000663829"/>
    </source>
</evidence>
<keyword evidence="4" id="KW-1185">Reference proteome</keyword>
<dbReference type="Gene3D" id="3.40.50.10140">
    <property type="entry name" value="Toll/interleukin-1 receptor homology (TIR) domain"/>
    <property type="match status" value="1"/>
</dbReference>
<sequence length="768" mass="89078">MSEINDNNTAVSADVTIDFCTIFNQLEQILLKYTDYDCVIPFIDRLSTKLTPSFVTKVQQTTTDKTKLELIHHALEKLIHTVEIGENINSFVLLPHLLVFLQIVSKLSKDIDLYTFFPTDVEYAEKANKSYLELTNSNQLQKYLHQSAQSRQQFFDNLLNILLPILTYSSVSLLLCKDKNIEICKSSLESFREYLENDDQLRSSVSNEILRFLKVLSKKTVLISLFIDCQYPELCLKWIRTVESSNQFNLSSETLQYILCILHNISRDYNGSQVLNDLKAIEVIEKLNDREILSYLSENEYWKIQLPICMTVSLLVDPERLKNCSRKIDDRLKEIFNQLVETIVKASQTSIYVYNCFHISEPLTVFAKLFINDIILEYVLTHCQAQSMSVLDFFCQLLIQFHLRDNSDRLPKLSLCNILWSISFHDKYKESLKNNGQLMKLIQTLSNVPSTESGVCNQEPHQCIPKYLSSIKKACEGILWNVADVKLLNTSPLITATQSQWPLAMISYSHIDLAFCQELVKKIHQMTNELDMWVDFQHNHSYVDQDSRQHSISHSDDIWEEIANAIEIASVIIVIISKDYYDSKACRQELSYATDTLKKRIIPIYSSTVPTSFKPSGWLGIRIAGQNFVHFGKKHLDANVTELISMVKDQEHLSSQPSKTLVHQDNVVEENEYDIHQWFSTNQIHPNIEMLFSDLQTMSSLVLYAKHLKSYYKQEYDSLSEKYKQRYNKPLDTVQFIVFVDALFRLHNEINYNVGISTKPDQNLMVFF</sequence>
<feature type="domain" description="TIR" evidence="1">
    <location>
        <begin position="500"/>
        <end position="636"/>
    </location>
</feature>
<dbReference type="EMBL" id="CAJNOQ010008699">
    <property type="protein sequence ID" value="CAF1204251.1"/>
    <property type="molecule type" value="Genomic_DNA"/>
</dbReference>
<proteinExistence type="predicted"/>
<dbReference type="InterPro" id="IPR035897">
    <property type="entry name" value="Toll_tir_struct_dom_sf"/>
</dbReference>
<name>A0A814WMJ8_9BILA</name>
<dbReference type="SUPFAM" id="SSF52200">
    <property type="entry name" value="Toll/Interleukin receptor TIR domain"/>
    <property type="match status" value="1"/>
</dbReference>
<dbReference type="PANTHER" id="PTHR46270">
    <property type="entry name" value="ARMADILLO-TYPE FOLD-RELATED"/>
    <property type="match status" value="1"/>
</dbReference>
<dbReference type="InterPro" id="IPR000157">
    <property type="entry name" value="TIR_dom"/>
</dbReference>
<reference evidence="2" key="1">
    <citation type="submission" date="2021-02" db="EMBL/GenBank/DDBJ databases">
        <authorList>
            <person name="Nowell W R."/>
        </authorList>
    </citation>
    <scope>NUCLEOTIDE SEQUENCE</scope>
</reference>
<evidence type="ECO:0000313" key="3">
    <source>
        <dbReference type="EMBL" id="CAF3968586.1"/>
    </source>
</evidence>
<dbReference type="Proteomes" id="UP000681722">
    <property type="component" value="Unassembled WGS sequence"/>
</dbReference>
<dbReference type="PANTHER" id="PTHR46270:SF2">
    <property type="entry name" value="TIR DOMAIN-CONTAINING PROTEIN"/>
    <property type="match status" value="1"/>
</dbReference>
<protein>
    <recommendedName>
        <fullName evidence="1">TIR domain-containing protein</fullName>
    </recommendedName>
</protein>
<accession>A0A814WMJ8</accession>
<dbReference type="EMBL" id="CAJOBC010008700">
    <property type="protein sequence ID" value="CAF3968586.1"/>
    <property type="molecule type" value="Genomic_DNA"/>
</dbReference>
<dbReference type="PROSITE" id="PS50104">
    <property type="entry name" value="TIR"/>
    <property type="match status" value="1"/>
</dbReference>
<evidence type="ECO:0000313" key="2">
    <source>
        <dbReference type="EMBL" id="CAF1204251.1"/>
    </source>
</evidence>